<dbReference type="SUPFAM" id="SSF51445">
    <property type="entry name" value="(Trans)glycosidases"/>
    <property type="match status" value="2"/>
</dbReference>
<keyword evidence="4" id="KW-1015">Disulfide bond</keyword>
<evidence type="ECO:0000256" key="7">
    <source>
        <dbReference type="RuleBase" id="RU004336"/>
    </source>
</evidence>
<dbReference type="GO" id="GO:0005975">
    <property type="term" value="P:carbohydrate metabolic process"/>
    <property type="evidence" value="ECO:0007669"/>
    <property type="project" value="InterPro"/>
</dbReference>
<dbReference type="GO" id="GO:0004553">
    <property type="term" value="F:hydrolase activity, hydrolyzing O-glycosyl compounds"/>
    <property type="evidence" value="ECO:0007669"/>
    <property type="project" value="InterPro"/>
</dbReference>
<name>M7YEF4_TRIUA</name>
<dbReference type="InterPro" id="IPR044965">
    <property type="entry name" value="Glyco_hydro_17_plant"/>
</dbReference>
<evidence type="ECO:0000256" key="3">
    <source>
        <dbReference type="ARBA" id="ARBA00022801"/>
    </source>
</evidence>
<evidence type="ECO:0000256" key="2">
    <source>
        <dbReference type="ARBA" id="ARBA00022729"/>
    </source>
</evidence>
<dbReference type="AlphaFoldDB" id="M7YEF4"/>
<reference evidence="8" key="1">
    <citation type="journal article" date="2013" name="Nature">
        <title>Draft genome of the wheat A-genome progenitor Triticum urartu.</title>
        <authorList>
            <person name="Ling H.Q."/>
            <person name="Zhao S."/>
            <person name="Liu D."/>
            <person name="Wang J."/>
            <person name="Sun H."/>
            <person name="Zhang C."/>
            <person name="Fan H."/>
            <person name="Li D."/>
            <person name="Dong L."/>
            <person name="Tao Y."/>
            <person name="Gao C."/>
            <person name="Wu H."/>
            <person name="Li Y."/>
            <person name="Cui Y."/>
            <person name="Guo X."/>
            <person name="Zheng S."/>
            <person name="Wang B."/>
            <person name="Yu K."/>
            <person name="Liang Q."/>
            <person name="Yang W."/>
            <person name="Lou X."/>
            <person name="Chen J."/>
            <person name="Feng M."/>
            <person name="Jian J."/>
            <person name="Zhang X."/>
            <person name="Luo G."/>
            <person name="Jiang Y."/>
            <person name="Liu J."/>
            <person name="Wang Z."/>
            <person name="Sha Y."/>
            <person name="Zhang B."/>
            <person name="Wu H."/>
            <person name="Tang D."/>
            <person name="Shen Q."/>
            <person name="Xue P."/>
            <person name="Zou S."/>
            <person name="Wang X."/>
            <person name="Liu X."/>
            <person name="Wang F."/>
            <person name="Yang Y."/>
            <person name="An X."/>
            <person name="Dong Z."/>
            <person name="Zhang K."/>
            <person name="Zhang X."/>
            <person name="Luo M.C."/>
            <person name="Dvorak J."/>
            <person name="Tong Y."/>
            <person name="Wang J."/>
            <person name="Yang H."/>
            <person name="Li Z."/>
            <person name="Wang D."/>
            <person name="Zhang A."/>
            <person name="Wang J."/>
        </authorList>
    </citation>
    <scope>NUCLEOTIDE SEQUENCE</scope>
</reference>
<dbReference type="eggNOG" id="ENOG502QPZ6">
    <property type="taxonomic scope" value="Eukaryota"/>
</dbReference>
<dbReference type="PROSITE" id="PS00587">
    <property type="entry name" value="GLYCOSYL_HYDROL_F17"/>
    <property type="match status" value="1"/>
</dbReference>
<evidence type="ECO:0000313" key="8">
    <source>
        <dbReference type="EMBL" id="EMS45071.1"/>
    </source>
</evidence>
<dbReference type="PANTHER" id="PTHR32227">
    <property type="entry name" value="GLUCAN ENDO-1,3-BETA-GLUCOSIDASE BG1-RELATED-RELATED"/>
    <property type="match status" value="1"/>
</dbReference>
<dbReference type="Pfam" id="PF00332">
    <property type="entry name" value="Glyco_hydro_17"/>
    <property type="match status" value="2"/>
</dbReference>
<protein>
    <submittedName>
        <fullName evidence="8">Glucan endo-1,3-beta-glucosidase 5</fullName>
    </submittedName>
</protein>
<evidence type="ECO:0000256" key="1">
    <source>
        <dbReference type="ARBA" id="ARBA00008773"/>
    </source>
</evidence>
<keyword evidence="5 7" id="KW-0326">Glycosidase</keyword>
<dbReference type="EMBL" id="KD291140">
    <property type="protein sequence ID" value="EMS45071.1"/>
    <property type="molecule type" value="Genomic_DNA"/>
</dbReference>
<dbReference type="InterPro" id="IPR017853">
    <property type="entry name" value="GH"/>
</dbReference>
<keyword evidence="3 7" id="KW-0378">Hydrolase</keyword>
<dbReference type="Pfam" id="PF07983">
    <property type="entry name" value="X8"/>
    <property type="match status" value="1"/>
</dbReference>
<evidence type="ECO:0000256" key="4">
    <source>
        <dbReference type="ARBA" id="ARBA00023157"/>
    </source>
</evidence>
<dbReference type="OMA" id="TYLQRRW"/>
<accession>M7YEF4</accession>
<dbReference type="InterPro" id="IPR000490">
    <property type="entry name" value="Glyco_hydro_17"/>
</dbReference>
<keyword evidence="2" id="KW-0732">Signal</keyword>
<comment type="similarity">
    <text evidence="1 6">Belongs to the glycosyl hydrolase 17 family.</text>
</comment>
<dbReference type="STRING" id="4572.M7YEF4"/>
<dbReference type="Gene3D" id="1.20.58.1040">
    <property type="match status" value="1"/>
</dbReference>
<organism evidence="8">
    <name type="scientific">Triticum urartu</name>
    <name type="common">Red wild einkorn</name>
    <name type="synonym">Crithodium urartu</name>
    <dbReference type="NCBI Taxonomy" id="4572"/>
    <lineage>
        <taxon>Eukaryota</taxon>
        <taxon>Viridiplantae</taxon>
        <taxon>Streptophyta</taxon>
        <taxon>Embryophyta</taxon>
        <taxon>Tracheophyta</taxon>
        <taxon>Spermatophyta</taxon>
        <taxon>Magnoliopsida</taxon>
        <taxon>Liliopsida</taxon>
        <taxon>Poales</taxon>
        <taxon>Poaceae</taxon>
        <taxon>BOP clade</taxon>
        <taxon>Pooideae</taxon>
        <taxon>Triticodae</taxon>
        <taxon>Triticeae</taxon>
        <taxon>Triticinae</taxon>
        <taxon>Triticum</taxon>
    </lineage>
</organism>
<dbReference type="SMART" id="SM00768">
    <property type="entry name" value="X8"/>
    <property type="match status" value="1"/>
</dbReference>
<sequence length="423" mass="45314">MECFLTQVQMQSRPLPPFRDNGFDRVKLFDAEDGILGALKGSGIQVMVGIPNDMLSDLAGSTKAAERWVTANVSKHVNDGVDISVFYACNVPWKTFLCLNFTFEALLLNYYSLVACEFFVFEIIGLFNSDFSIMEQIALKFKSQQPIVAVPVLLLSNNTDAIGDGCRLVAVGNEPFLQTFNGTYLNTTFPAMQNIQAALMAAGLGGQVKVTVALNADVYQSATGKPSDGDFRADIHGLMLDIVQFLASSGAPFVANVYPFISLYADPNFPLDYAFFQGSTSPVVDGGVTYQNTFDANHDTLVAALRRNGFPNVTVVVGEVGWPTDGDANANPAADCTSLGYKTSCGGLDAKGNVSYAFNSYYQTEDQDDRACDFRGLATTTTVDPSTGTCRFIVGIAPTSAATRNVAARAAAVLFAVLLAGVF</sequence>
<dbReference type="InterPro" id="IPR012946">
    <property type="entry name" value="X8"/>
</dbReference>
<evidence type="ECO:0000256" key="5">
    <source>
        <dbReference type="ARBA" id="ARBA00023295"/>
    </source>
</evidence>
<evidence type="ECO:0000256" key="6">
    <source>
        <dbReference type="RuleBase" id="RU004335"/>
    </source>
</evidence>
<proteinExistence type="inferred from homology"/>
<dbReference type="Gene3D" id="3.20.20.80">
    <property type="entry name" value="Glycosidases"/>
    <property type="match status" value="2"/>
</dbReference>
<gene>
    <name evidence="8" type="ORF">TRIUR3_31137</name>
</gene>